<name>A0A5C5FW43_9BASI</name>
<evidence type="ECO:0000313" key="4">
    <source>
        <dbReference type="Proteomes" id="UP000311382"/>
    </source>
</evidence>
<organism evidence="3 4">
    <name type="scientific">Rhodotorula diobovata</name>
    <dbReference type="NCBI Taxonomy" id="5288"/>
    <lineage>
        <taxon>Eukaryota</taxon>
        <taxon>Fungi</taxon>
        <taxon>Dikarya</taxon>
        <taxon>Basidiomycota</taxon>
        <taxon>Pucciniomycotina</taxon>
        <taxon>Microbotryomycetes</taxon>
        <taxon>Sporidiobolales</taxon>
        <taxon>Sporidiobolaceae</taxon>
        <taxon>Rhodotorula</taxon>
    </lineage>
</organism>
<keyword evidence="2" id="KW-0812">Transmembrane</keyword>
<feature type="transmembrane region" description="Helical" evidence="2">
    <location>
        <begin position="243"/>
        <end position="264"/>
    </location>
</feature>
<keyword evidence="2" id="KW-0472">Membrane</keyword>
<dbReference type="EMBL" id="SOZI01000053">
    <property type="protein sequence ID" value="TNY20980.1"/>
    <property type="molecule type" value="Genomic_DNA"/>
</dbReference>
<protein>
    <submittedName>
        <fullName evidence="3">Proteophosphoglycan ppg1</fullName>
    </submittedName>
</protein>
<feature type="compositionally biased region" description="Basic and acidic residues" evidence="1">
    <location>
        <begin position="47"/>
        <end position="110"/>
    </location>
</feature>
<gene>
    <name evidence="3" type="ORF">DMC30DRAFT_351452</name>
</gene>
<proteinExistence type="predicted"/>
<keyword evidence="4" id="KW-1185">Reference proteome</keyword>
<feature type="compositionally biased region" description="Low complexity" evidence="1">
    <location>
        <begin position="118"/>
        <end position="127"/>
    </location>
</feature>
<feature type="region of interest" description="Disordered" evidence="1">
    <location>
        <begin position="1"/>
        <end position="193"/>
    </location>
</feature>
<evidence type="ECO:0000256" key="2">
    <source>
        <dbReference type="SAM" id="Phobius"/>
    </source>
</evidence>
<keyword evidence="2" id="KW-1133">Transmembrane helix</keyword>
<evidence type="ECO:0000313" key="3">
    <source>
        <dbReference type="EMBL" id="TNY20980.1"/>
    </source>
</evidence>
<feature type="compositionally biased region" description="Basic and acidic residues" evidence="1">
    <location>
        <begin position="133"/>
        <end position="193"/>
    </location>
</feature>
<reference evidence="3 4" key="1">
    <citation type="submission" date="2019-03" db="EMBL/GenBank/DDBJ databases">
        <title>Rhodosporidium diobovatum UCD-FST 08-225 genome sequencing, assembly, and annotation.</title>
        <authorList>
            <person name="Fakankun I.U."/>
            <person name="Fristensky B."/>
            <person name="Levin D.B."/>
        </authorList>
    </citation>
    <scope>NUCLEOTIDE SEQUENCE [LARGE SCALE GENOMIC DNA]</scope>
    <source>
        <strain evidence="3 4">UCD-FST 08-225</strain>
    </source>
</reference>
<dbReference type="AlphaFoldDB" id="A0A5C5FW43"/>
<accession>A0A5C5FW43</accession>
<feature type="compositionally biased region" description="Polar residues" evidence="1">
    <location>
        <begin position="19"/>
        <end position="28"/>
    </location>
</feature>
<feature type="transmembrane region" description="Helical" evidence="2">
    <location>
        <begin position="207"/>
        <end position="231"/>
    </location>
</feature>
<sequence length="274" mass="30380">MNFSAAAKSAPHDGPEPQPDTSLLTTPSDVAHDRPVSPGASAEDLETEKAHVVDHDDFEKIKHAVDHADEHNTAQEHFDEAHAHRAQREQAARKARAQGELKATTDKVEATAESAGHKTSQAASQAKQKGKQFLREADRKASEAKDRVAEKAGEAREAAGEAYDEAKVQGRRFANEAEREGRELGGKAKREAQEALEKEGREFAREYPIAATGIVGLANLLVIAVPSYYAYKNWHLPRWDRRIVSAWAVGLATIFGLESSLGYFEYRQEQRRRY</sequence>
<comment type="caution">
    <text evidence="3">The sequence shown here is derived from an EMBL/GenBank/DDBJ whole genome shotgun (WGS) entry which is preliminary data.</text>
</comment>
<dbReference type="Proteomes" id="UP000311382">
    <property type="component" value="Unassembled WGS sequence"/>
</dbReference>
<dbReference type="STRING" id="5288.A0A5C5FW43"/>
<dbReference type="OrthoDB" id="2553651at2759"/>
<evidence type="ECO:0000256" key="1">
    <source>
        <dbReference type="SAM" id="MobiDB-lite"/>
    </source>
</evidence>